<comment type="similarity">
    <text evidence="2">Belongs to the cation transport ATPase (P-type) (TC 3.A.3) family. Type IIA subfamily.</text>
</comment>
<dbReference type="InterPro" id="IPR036412">
    <property type="entry name" value="HAD-like_sf"/>
</dbReference>
<evidence type="ECO:0000256" key="3">
    <source>
        <dbReference type="ARBA" id="ARBA00022475"/>
    </source>
</evidence>
<dbReference type="Pfam" id="PF00690">
    <property type="entry name" value="Cation_ATPase_N"/>
    <property type="match status" value="1"/>
</dbReference>
<dbReference type="RefSeq" id="WP_008869579.1">
    <property type="nucleotide sequence ID" value="NZ_ACJN02000002.1"/>
</dbReference>
<dbReference type="InterPro" id="IPR018303">
    <property type="entry name" value="ATPase_P-typ_P_site"/>
</dbReference>
<sequence>MLEKKDIQNKTPWHAEPVEKCFQTLKSSPEGLDPEEAGKRLETFGPNMLATEKKRGPVLRFLLQFHNLLIYVLLAAVVITALLQEWIDSLVILGVCVINALIGFIQEGKAEKSLESLKTMLAPEALVLRGGQRIRIEAKDLVPGDVVYLKPGDRVPADLRITECKSLRIEEAALTGESMPVSKAGNEVESGAALGDRKSMAFSGTMVVYGQGTGLVAATGLDTELGRISELLTETESIATPLIRKMNVFARHLTVAILLLAVAAFMFGVFLRGYAPADMFLAAVGLAVAAIPEGLPAIMTITLAIGVQKMARRNAIIRRLPAVETLGSVTVICSDKTGTLTRNEMTVQNIQTADELFWVAGVGYAPEGGFRLGDKEVHPGEHPVLMQALRSVLLCNEARFQEKNGQPKLEGAPTEGALLTASLKAGLDQDQENRVNPRKDILPFSSEEKFMVTLHHYESGDSVFILKGAPEKVVEKCSSQGALQDAAPLDPDFWVEQGNHMASMGQRLLAVAVKKAPAGKTAIEDEDIQQGFTMLSLFGIMDPPREEAIEAAARLKGRESDPGDAGAGIQVKMITGDHALTASAIGEKLGMGRGRKALTGQDLEKISDHDLVEVSLDVDIYARTSPEHKLRLVRALQEGGHIVAMTGDGVNDSPALKRADVGVAMGVTGTEAAKEASDMVLTDDNFASIANAVEEGRTVYDNLKKAILFILPTNGGQALVVMASILLGIGLMDEAGHFSLPITPPQILWINMVTAVTLALALAFEPPEKNVMQRPPRPVDESLVSGFLLWRISFVSLLLVVGALGHYLLILSHGASQSLASTAAINTLVMGQVFYLINSRFIEEPSWNLKGILGSRPVLVSIAVLAVLQFSFTYLPFMQFLFQTEPLGLDAWARILAFGLAVFVAVELEKAFFRSRSVPGRG</sequence>
<dbReference type="PANTHER" id="PTHR43294:SF21">
    <property type="entry name" value="CATION TRANSPORTING ATPASE"/>
    <property type="match status" value="1"/>
</dbReference>
<evidence type="ECO:0000256" key="1">
    <source>
        <dbReference type="ARBA" id="ARBA00004651"/>
    </source>
</evidence>
<dbReference type="SUPFAM" id="SSF81660">
    <property type="entry name" value="Metal cation-transporting ATPase, ATP-binding domain N"/>
    <property type="match status" value="1"/>
</dbReference>
<keyword evidence="8" id="KW-0460">Magnesium</keyword>
<dbReference type="NCBIfam" id="TIGR01494">
    <property type="entry name" value="ATPase_P-type"/>
    <property type="match status" value="3"/>
</dbReference>
<dbReference type="PANTHER" id="PTHR43294">
    <property type="entry name" value="SODIUM/POTASSIUM-TRANSPORTING ATPASE SUBUNIT ALPHA"/>
    <property type="match status" value="1"/>
</dbReference>
<dbReference type="InterPro" id="IPR001757">
    <property type="entry name" value="P_typ_ATPase"/>
</dbReference>
<dbReference type="Pfam" id="PF13246">
    <property type="entry name" value="Cation_ATPase"/>
    <property type="match status" value="1"/>
</dbReference>
<dbReference type="PRINTS" id="PR00120">
    <property type="entry name" value="HATPASE"/>
</dbReference>
<evidence type="ECO:0000259" key="13">
    <source>
        <dbReference type="SMART" id="SM00831"/>
    </source>
</evidence>
<keyword evidence="7" id="KW-0067">ATP-binding</keyword>
<dbReference type="Gene3D" id="3.40.50.1000">
    <property type="entry name" value="HAD superfamily/HAD-like"/>
    <property type="match status" value="1"/>
</dbReference>
<dbReference type="Gene3D" id="1.20.1110.10">
    <property type="entry name" value="Calcium-transporting ATPase, transmembrane domain"/>
    <property type="match status" value="1"/>
</dbReference>
<keyword evidence="5 12" id="KW-0812">Transmembrane</keyword>
<keyword evidence="11 12" id="KW-0472">Membrane</keyword>
<dbReference type="GO" id="GO:1902600">
    <property type="term" value="P:proton transmembrane transport"/>
    <property type="evidence" value="ECO:0007669"/>
    <property type="project" value="TreeGrafter"/>
</dbReference>
<dbReference type="FunFam" id="3.40.50.1000:FF:000001">
    <property type="entry name" value="Phospholipid-transporting ATPase IC"/>
    <property type="match status" value="1"/>
</dbReference>
<dbReference type="InterPro" id="IPR023299">
    <property type="entry name" value="ATPase_P-typ_cyto_dom_N"/>
</dbReference>
<dbReference type="GO" id="GO:0036376">
    <property type="term" value="P:sodium ion export across plasma membrane"/>
    <property type="evidence" value="ECO:0007669"/>
    <property type="project" value="TreeGrafter"/>
</dbReference>
<dbReference type="GO" id="GO:0030007">
    <property type="term" value="P:intracellular potassium ion homeostasis"/>
    <property type="evidence" value="ECO:0007669"/>
    <property type="project" value="TreeGrafter"/>
</dbReference>
<dbReference type="GO" id="GO:0006883">
    <property type="term" value="P:intracellular sodium ion homeostasis"/>
    <property type="evidence" value="ECO:0007669"/>
    <property type="project" value="TreeGrafter"/>
</dbReference>
<keyword evidence="3" id="KW-1003">Cell membrane</keyword>
<dbReference type="Pfam" id="PF08282">
    <property type="entry name" value="Hydrolase_3"/>
    <property type="match status" value="1"/>
</dbReference>
<reference evidence="14" key="1">
    <citation type="submission" date="2010-05" db="EMBL/GenBank/DDBJ databases">
        <title>The draft genome of Desulfonatronospira thiodismutans ASO3-1.</title>
        <authorList>
            <consortium name="US DOE Joint Genome Institute (JGI-PGF)"/>
            <person name="Lucas S."/>
            <person name="Copeland A."/>
            <person name="Lapidus A."/>
            <person name="Cheng J.-F."/>
            <person name="Bruce D."/>
            <person name="Goodwin L."/>
            <person name="Pitluck S."/>
            <person name="Chertkov O."/>
            <person name="Brettin T."/>
            <person name="Detter J.C."/>
            <person name="Han C."/>
            <person name="Land M.L."/>
            <person name="Hauser L."/>
            <person name="Kyrpides N."/>
            <person name="Mikhailova N."/>
            <person name="Muyzer G."/>
            <person name="Woyke T."/>
        </authorList>
    </citation>
    <scope>NUCLEOTIDE SEQUENCE [LARGE SCALE GENOMIC DNA]</scope>
    <source>
        <strain evidence="14">ASO3-1</strain>
    </source>
</reference>
<evidence type="ECO:0000313" key="14">
    <source>
        <dbReference type="EMBL" id="EFI34251.1"/>
    </source>
</evidence>
<dbReference type="AlphaFoldDB" id="D6SNC5"/>
<feature type="transmembrane region" description="Helical" evidence="12">
    <location>
        <begin position="706"/>
        <end position="727"/>
    </location>
</feature>
<dbReference type="SFLD" id="SFLDF00027">
    <property type="entry name" value="p-type_atpase"/>
    <property type="match status" value="1"/>
</dbReference>
<evidence type="ECO:0000256" key="2">
    <source>
        <dbReference type="ARBA" id="ARBA00005675"/>
    </source>
</evidence>
<keyword evidence="10 12" id="KW-1133">Transmembrane helix</keyword>
<evidence type="ECO:0000256" key="6">
    <source>
        <dbReference type="ARBA" id="ARBA00022741"/>
    </source>
</evidence>
<keyword evidence="15" id="KW-1185">Reference proteome</keyword>
<dbReference type="InterPro" id="IPR023298">
    <property type="entry name" value="ATPase_P-typ_TM_dom_sf"/>
</dbReference>
<dbReference type="GO" id="GO:0016887">
    <property type="term" value="F:ATP hydrolysis activity"/>
    <property type="evidence" value="ECO:0007669"/>
    <property type="project" value="InterPro"/>
</dbReference>
<dbReference type="SUPFAM" id="SSF81653">
    <property type="entry name" value="Calcium ATPase, transduction domain A"/>
    <property type="match status" value="1"/>
</dbReference>
<dbReference type="GO" id="GO:1990573">
    <property type="term" value="P:potassium ion import across plasma membrane"/>
    <property type="evidence" value="ECO:0007669"/>
    <property type="project" value="TreeGrafter"/>
</dbReference>
<dbReference type="GO" id="GO:0005391">
    <property type="term" value="F:P-type sodium:potassium-exchanging transporter activity"/>
    <property type="evidence" value="ECO:0007669"/>
    <property type="project" value="TreeGrafter"/>
</dbReference>
<dbReference type="InterPro" id="IPR006068">
    <property type="entry name" value="ATPase_P-typ_cation-transptr_C"/>
</dbReference>
<feature type="transmembrane region" description="Helical" evidence="12">
    <location>
        <begin position="280"/>
        <end position="307"/>
    </location>
</feature>
<dbReference type="Pfam" id="PF00122">
    <property type="entry name" value="E1-E2_ATPase"/>
    <property type="match status" value="1"/>
</dbReference>
<feature type="transmembrane region" description="Helical" evidence="12">
    <location>
        <begin position="89"/>
        <end position="105"/>
    </location>
</feature>
<dbReference type="SMART" id="SM00831">
    <property type="entry name" value="Cation_ATPase_N"/>
    <property type="match status" value="1"/>
</dbReference>
<keyword evidence="9" id="KW-1278">Translocase</keyword>
<dbReference type="FunFam" id="2.70.150.10:FF:000160">
    <property type="entry name" value="Sarcoplasmic/endoplasmic reticulum calcium ATPase 1"/>
    <property type="match status" value="1"/>
</dbReference>
<evidence type="ECO:0000256" key="5">
    <source>
        <dbReference type="ARBA" id="ARBA00022692"/>
    </source>
</evidence>
<dbReference type="Gene3D" id="2.70.150.10">
    <property type="entry name" value="Calcium-transporting ATPase, cytoplasmic transduction domain A"/>
    <property type="match status" value="1"/>
</dbReference>
<dbReference type="SUPFAM" id="SSF56784">
    <property type="entry name" value="HAD-like"/>
    <property type="match status" value="1"/>
</dbReference>
<feature type="transmembrane region" description="Helical" evidence="12">
    <location>
        <begin position="253"/>
        <end position="274"/>
    </location>
</feature>
<dbReference type="GO" id="GO:0005886">
    <property type="term" value="C:plasma membrane"/>
    <property type="evidence" value="ECO:0007669"/>
    <property type="project" value="UniProtKB-SubCell"/>
</dbReference>
<dbReference type="eggNOG" id="COG0474">
    <property type="taxonomic scope" value="Bacteria"/>
</dbReference>
<protein>
    <submittedName>
        <fullName evidence="14">ATPase, P-type (Transporting), HAD superfamily, subfamily IC</fullName>
    </submittedName>
</protein>
<feature type="transmembrane region" description="Helical" evidence="12">
    <location>
        <begin position="815"/>
        <end position="837"/>
    </location>
</feature>
<feature type="transmembrane region" description="Helical" evidence="12">
    <location>
        <begin position="747"/>
        <end position="767"/>
    </location>
</feature>
<dbReference type="SFLD" id="SFLDG00002">
    <property type="entry name" value="C1.7:_P-type_atpase_like"/>
    <property type="match status" value="1"/>
</dbReference>
<gene>
    <name evidence="14" type="ORF">Dthio_PD1602</name>
</gene>
<dbReference type="OrthoDB" id="9763278at2"/>
<evidence type="ECO:0000256" key="4">
    <source>
        <dbReference type="ARBA" id="ARBA00022553"/>
    </source>
</evidence>
<accession>D6SNC5</accession>
<dbReference type="EMBL" id="ACJN02000002">
    <property type="protein sequence ID" value="EFI34251.1"/>
    <property type="molecule type" value="Genomic_DNA"/>
</dbReference>
<evidence type="ECO:0000256" key="10">
    <source>
        <dbReference type="ARBA" id="ARBA00022989"/>
    </source>
</evidence>
<dbReference type="Pfam" id="PF00689">
    <property type="entry name" value="Cation_ATPase_C"/>
    <property type="match status" value="1"/>
</dbReference>
<dbReference type="Gene3D" id="3.40.1110.10">
    <property type="entry name" value="Calcium-transporting ATPase, cytoplasmic domain N"/>
    <property type="match status" value="1"/>
</dbReference>
<dbReference type="InterPro" id="IPR008250">
    <property type="entry name" value="ATPase_P-typ_transduc_dom_A_sf"/>
</dbReference>
<proteinExistence type="inferred from homology"/>
<dbReference type="GO" id="GO:0005524">
    <property type="term" value="F:ATP binding"/>
    <property type="evidence" value="ECO:0007669"/>
    <property type="project" value="UniProtKB-KW"/>
</dbReference>
<evidence type="ECO:0000256" key="8">
    <source>
        <dbReference type="ARBA" id="ARBA00022842"/>
    </source>
</evidence>
<dbReference type="InterPro" id="IPR004014">
    <property type="entry name" value="ATPase_P-typ_cation-transptr_N"/>
</dbReference>
<dbReference type="CDD" id="cd02080">
    <property type="entry name" value="P-type_ATPase_cation"/>
    <property type="match status" value="1"/>
</dbReference>
<dbReference type="InterPro" id="IPR050510">
    <property type="entry name" value="Cation_transp_ATPase_P-type"/>
</dbReference>
<evidence type="ECO:0000256" key="9">
    <source>
        <dbReference type="ARBA" id="ARBA00022967"/>
    </source>
</evidence>
<keyword evidence="4" id="KW-0597">Phosphoprotein</keyword>
<dbReference type="SUPFAM" id="SSF81665">
    <property type="entry name" value="Calcium ATPase, transmembrane domain M"/>
    <property type="match status" value="1"/>
</dbReference>
<evidence type="ECO:0000256" key="7">
    <source>
        <dbReference type="ARBA" id="ARBA00022840"/>
    </source>
</evidence>
<comment type="subcellular location">
    <subcellularLocation>
        <location evidence="1">Cell membrane</location>
        <topology evidence="1">Multi-pass membrane protein</topology>
    </subcellularLocation>
</comment>
<dbReference type="PROSITE" id="PS00154">
    <property type="entry name" value="ATPASE_E1_E2"/>
    <property type="match status" value="1"/>
</dbReference>
<dbReference type="SFLD" id="SFLDS00003">
    <property type="entry name" value="Haloacid_Dehalogenase"/>
    <property type="match status" value="1"/>
</dbReference>
<evidence type="ECO:0000313" key="15">
    <source>
        <dbReference type="Proteomes" id="UP000005496"/>
    </source>
</evidence>
<feature type="transmembrane region" description="Helical" evidence="12">
    <location>
        <begin position="858"/>
        <end position="879"/>
    </location>
</feature>
<evidence type="ECO:0000256" key="12">
    <source>
        <dbReference type="SAM" id="Phobius"/>
    </source>
</evidence>
<feature type="transmembrane region" description="Helical" evidence="12">
    <location>
        <begin position="61"/>
        <end position="83"/>
    </location>
</feature>
<dbReference type="InterPro" id="IPR059000">
    <property type="entry name" value="ATPase_P-type_domA"/>
</dbReference>
<dbReference type="InterPro" id="IPR044492">
    <property type="entry name" value="P_typ_ATPase_HD_dom"/>
</dbReference>
<feature type="transmembrane region" description="Helical" evidence="12">
    <location>
        <begin position="891"/>
        <end position="908"/>
    </location>
</feature>
<comment type="caution">
    <text evidence="14">The sequence shown here is derived from an EMBL/GenBank/DDBJ whole genome shotgun (WGS) entry which is preliminary data.</text>
</comment>
<evidence type="ECO:0000256" key="11">
    <source>
        <dbReference type="ARBA" id="ARBA00023136"/>
    </source>
</evidence>
<keyword evidence="6" id="KW-0547">Nucleotide-binding</keyword>
<dbReference type="Proteomes" id="UP000005496">
    <property type="component" value="Unassembled WGS sequence"/>
</dbReference>
<feature type="transmembrane region" description="Helical" evidence="12">
    <location>
        <begin position="788"/>
        <end position="809"/>
    </location>
</feature>
<dbReference type="PRINTS" id="PR00119">
    <property type="entry name" value="CATATPASE"/>
</dbReference>
<name>D6SNC5_9BACT</name>
<organism evidence="14 15">
    <name type="scientific">Desulfonatronospira thiodismutans ASO3-1</name>
    <dbReference type="NCBI Taxonomy" id="555779"/>
    <lineage>
        <taxon>Bacteria</taxon>
        <taxon>Pseudomonadati</taxon>
        <taxon>Thermodesulfobacteriota</taxon>
        <taxon>Desulfovibrionia</taxon>
        <taxon>Desulfovibrionales</taxon>
        <taxon>Desulfonatronovibrionaceae</taxon>
        <taxon>Desulfonatronospira</taxon>
    </lineage>
</organism>
<dbReference type="InterPro" id="IPR023214">
    <property type="entry name" value="HAD_sf"/>
</dbReference>
<feature type="domain" description="Cation-transporting P-type ATPase N-terminal" evidence="13">
    <location>
        <begin position="12"/>
        <end position="85"/>
    </location>
</feature>